<dbReference type="Proteomes" id="UP000054018">
    <property type="component" value="Unassembled WGS sequence"/>
</dbReference>
<keyword evidence="4" id="KW-1185">Reference proteome</keyword>
<evidence type="ECO:0000313" key="4">
    <source>
        <dbReference type="Proteomes" id="UP000054018"/>
    </source>
</evidence>
<keyword evidence="1" id="KW-0472">Membrane</keyword>
<dbReference type="InterPro" id="IPR001810">
    <property type="entry name" value="F-box_dom"/>
</dbReference>
<dbReference type="SUPFAM" id="SSF52047">
    <property type="entry name" value="RNI-like"/>
    <property type="match status" value="1"/>
</dbReference>
<dbReference type="SUPFAM" id="SSF81383">
    <property type="entry name" value="F-box domain"/>
    <property type="match status" value="1"/>
</dbReference>
<dbReference type="InterPro" id="IPR032675">
    <property type="entry name" value="LRR_dom_sf"/>
</dbReference>
<organism evidence="3 4">
    <name type="scientific">Pisolithus microcarpus 441</name>
    <dbReference type="NCBI Taxonomy" id="765257"/>
    <lineage>
        <taxon>Eukaryota</taxon>
        <taxon>Fungi</taxon>
        <taxon>Dikarya</taxon>
        <taxon>Basidiomycota</taxon>
        <taxon>Agaricomycotina</taxon>
        <taxon>Agaricomycetes</taxon>
        <taxon>Agaricomycetidae</taxon>
        <taxon>Boletales</taxon>
        <taxon>Sclerodermatineae</taxon>
        <taxon>Pisolithaceae</taxon>
        <taxon>Pisolithus</taxon>
    </lineage>
</organism>
<dbReference type="OrthoDB" id="2677149at2759"/>
<gene>
    <name evidence="3" type="ORF">PISMIDRAFT_17433</name>
</gene>
<keyword evidence="1" id="KW-1133">Transmembrane helix</keyword>
<dbReference type="InterPro" id="IPR036047">
    <property type="entry name" value="F-box-like_dom_sf"/>
</dbReference>
<dbReference type="AlphaFoldDB" id="A0A0C9YK79"/>
<reference evidence="3 4" key="1">
    <citation type="submission" date="2014-04" db="EMBL/GenBank/DDBJ databases">
        <authorList>
            <consortium name="DOE Joint Genome Institute"/>
            <person name="Kuo A."/>
            <person name="Kohler A."/>
            <person name="Costa M.D."/>
            <person name="Nagy L.G."/>
            <person name="Floudas D."/>
            <person name="Copeland A."/>
            <person name="Barry K.W."/>
            <person name="Cichocki N."/>
            <person name="Veneault-Fourrey C."/>
            <person name="LaButti K."/>
            <person name="Lindquist E.A."/>
            <person name="Lipzen A."/>
            <person name="Lundell T."/>
            <person name="Morin E."/>
            <person name="Murat C."/>
            <person name="Sun H."/>
            <person name="Tunlid A."/>
            <person name="Henrissat B."/>
            <person name="Grigoriev I.V."/>
            <person name="Hibbett D.S."/>
            <person name="Martin F."/>
            <person name="Nordberg H.P."/>
            <person name="Cantor M.N."/>
            <person name="Hua S.X."/>
        </authorList>
    </citation>
    <scope>NUCLEOTIDE SEQUENCE [LARGE SCALE GENOMIC DNA]</scope>
    <source>
        <strain evidence="3 4">441</strain>
    </source>
</reference>
<reference evidence="4" key="2">
    <citation type="submission" date="2015-01" db="EMBL/GenBank/DDBJ databases">
        <title>Evolutionary Origins and Diversification of the Mycorrhizal Mutualists.</title>
        <authorList>
            <consortium name="DOE Joint Genome Institute"/>
            <consortium name="Mycorrhizal Genomics Consortium"/>
            <person name="Kohler A."/>
            <person name="Kuo A."/>
            <person name="Nagy L.G."/>
            <person name="Floudas D."/>
            <person name="Copeland A."/>
            <person name="Barry K.W."/>
            <person name="Cichocki N."/>
            <person name="Veneault-Fourrey C."/>
            <person name="LaButti K."/>
            <person name="Lindquist E.A."/>
            <person name="Lipzen A."/>
            <person name="Lundell T."/>
            <person name="Morin E."/>
            <person name="Murat C."/>
            <person name="Riley R."/>
            <person name="Ohm R."/>
            <person name="Sun H."/>
            <person name="Tunlid A."/>
            <person name="Henrissat B."/>
            <person name="Grigoriev I.V."/>
            <person name="Hibbett D.S."/>
            <person name="Martin F."/>
        </authorList>
    </citation>
    <scope>NUCLEOTIDE SEQUENCE [LARGE SCALE GENOMIC DNA]</scope>
    <source>
        <strain evidence="4">441</strain>
    </source>
</reference>
<feature type="domain" description="F-box" evidence="2">
    <location>
        <begin position="62"/>
        <end position="107"/>
    </location>
</feature>
<dbReference type="Gene3D" id="1.20.1280.50">
    <property type="match status" value="1"/>
</dbReference>
<proteinExistence type="predicted"/>
<evidence type="ECO:0000313" key="3">
    <source>
        <dbReference type="EMBL" id="KIK14259.1"/>
    </source>
</evidence>
<dbReference type="EMBL" id="KN833948">
    <property type="protein sequence ID" value="KIK14259.1"/>
    <property type="molecule type" value="Genomic_DNA"/>
</dbReference>
<dbReference type="Pfam" id="PF12937">
    <property type="entry name" value="F-box-like"/>
    <property type="match status" value="1"/>
</dbReference>
<name>A0A0C9YK79_9AGAM</name>
<evidence type="ECO:0000259" key="2">
    <source>
        <dbReference type="Pfam" id="PF12937"/>
    </source>
</evidence>
<dbReference type="Gene3D" id="3.80.10.10">
    <property type="entry name" value="Ribonuclease Inhibitor"/>
    <property type="match status" value="1"/>
</dbReference>
<dbReference type="STRING" id="765257.A0A0C9YK79"/>
<accession>A0A0C9YK79</accession>
<sequence>MAMANPINDSLPHEVPPTTLPDAFLQTVLSSNMVELDYIHAFLRRAMLQVSRRRNTFVIAACLPYDVLFLIFNHTVGMKDSTTLRVLSQVCGRWRAIILEDSLLWRKALNLTGGRKWVGEVMLRTKKVPLWISVDRYDFTEDYSENIVPNVSIVIGNNFSRCAIFDIEGHSGKVEEILDSVNMDCGAPLLHSLSIRNISCPVRDHIMDIPDRLFRIPMPRLTSLCLERCAFSWDAIHTGIASHSRSLTSLCISNVHDDTLATTPLQLSLILQSFPLLKDLWLRDAIVVTASDHEIVAVTLQSLSSLHIQSSIDACAVFLAAICVPSLVNLVVDVNAAPEPSPGDIHELMTSIQLAAPPCLAYTSVNITHHPGCFIIQLGHARAPKPLIEVTLRNSSRQVLGDRFLEIITSMVVIQPLRHVQELRVSVPYSVEGQVEGQVMTETWRHFFHHINMISHIHLGTQPPALLLHTLYQDAYMAAHLQHSDELRLLLPSLAQVSLPPIYEYRIFVDMILDLRASLGGLLTAEALLQQCADIESFSDLDVVRNQIMAWAVNPGHNIPDWVENDVEDESSIDDTID</sequence>
<keyword evidence="1" id="KW-0812">Transmembrane</keyword>
<feature type="transmembrane region" description="Helical" evidence="1">
    <location>
        <begin position="55"/>
        <end position="72"/>
    </location>
</feature>
<dbReference type="HOGENOM" id="CLU_034219_0_0_1"/>
<protein>
    <recommendedName>
        <fullName evidence="2">F-box domain-containing protein</fullName>
    </recommendedName>
</protein>
<evidence type="ECO:0000256" key="1">
    <source>
        <dbReference type="SAM" id="Phobius"/>
    </source>
</evidence>